<evidence type="ECO:0000313" key="2">
    <source>
        <dbReference type="Proteomes" id="UP000236732"/>
    </source>
</evidence>
<evidence type="ECO:0000313" key="1">
    <source>
        <dbReference type="EMBL" id="SEH02665.1"/>
    </source>
</evidence>
<protein>
    <submittedName>
        <fullName evidence="1">Uncharacterized protein</fullName>
    </submittedName>
</protein>
<dbReference type="OrthoDB" id="3449821at2"/>
<gene>
    <name evidence="1" type="ORF">SAMN05444920_12892</name>
</gene>
<dbReference type="AlphaFoldDB" id="A0A1H6F0M9"/>
<proteinExistence type="predicted"/>
<accession>A0A1H6F0M9</accession>
<keyword evidence="2" id="KW-1185">Reference proteome</keyword>
<dbReference type="EMBL" id="FNVT01000028">
    <property type="protein sequence ID" value="SEH02665.1"/>
    <property type="molecule type" value="Genomic_DNA"/>
</dbReference>
<dbReference type="RefSeq" id="WP_103963695.1">
    <property type="nucleotide sequence ID" value="NZ_FNVT01000028.1"/>
</dbReference>
<reference evidence="1 2" key="1">
    <citation type="submission" date="2016-10" db="EMBL/GenBank/DDBJ databases">
        <authorList>
            <person name="de Groot N.N."/>
        </authorList>
    </citation>
    <scope>NUCLEOTIDE SEQUENCE [LARGE SCALE GENOMIC DNA]</scope>
    <source>
        <strain evidence="1 2">CGMCC 4.7037</strain>
    </source>
</reference>
<dbReference type="Proteomes" id="UP000236732">
    <property type="component" value="Unassembled WGS sequence"/>
</dbReference>
<sequence length="122" mass="12779">MPCTLGSLGDYGPRMVTVGTGGIGVGLDTTLEIAERVVGITVDHDHPGAKVYTITADRISLGSAVGRNVPGHVADKVFPGFPGPGQWAQFGFALISNFTHEFFKPFASPSTTPACDSLRTDM</sequence>
<name>A0A1H6F0M9_9ACTN</name>
<organism evidence="1 2">
    <name type="scientific">Nonomuraea solani</name>
    <dbReference type="NCBI Taxonomy" id="1144553"/>
    <lineage>
        <taxon>Bacteria</taxon>
        <taxon>Bacillati</taxon>
        <taxon>Actinomycetota</taxon>
        <taxon>Actinomycetes</taxon>
        <taxon>Streptosporangiales</taxon>
        <taxon>Streptosporangiaceae</taxon>
        <taxon>Nonomuraea</taxon>
    </lineage>
</organism>